<dbReference type="PIRSF" id="PIRSF006092">
    <property type="entry name" value="GreA_GreB"/>
    <property type="match status" value="1"/>
</dbReference>
<dbReference type="EMBL" id="PENI01000073">
    <property type="protein sequence ID" value="RMB79400.1"/>
    <property type="molecule type" value="Genomic_DNA"/>
</dbReference>
<dbReference type="PANTHER" id="PTHR30437">
    <property type="entry name" value="TRANSCRIPTION ELONGATION FACTOR GREA"/>
    <property type="match status" value="1"/>
</dbReference>
<dbReference type="Proteomes" id="UP000270471">
    <property type="component" value="Unassembled WGS sequence"/>
</dbReference>
<sequence length="167" mass="17412">MTGGPEPIGADARRALERELADLRSEREAVASTLHSDGGTGDTADQADELQRATEIARLDDRISRIGERLRTAAAAGPPPADVVGVGSTVTVRFEDDTAQTLQIGEVAAPTDQRLVTADSPLGRALLGRRAGDTVDYSTPDGRLSAVVLSLEPPGDTTAGTDERPGR</sequence>
<dbReference type="RefSeq" id="WP_121895926.1">
    <property type="nucleotide sequence ID" value="NZ_PENI01000073.1"/>
</dbReference>
<keyword evidence="3" id="KW-0808">Transferase</keyword>
<dbReference type="InterPro" id="IPR023459">
    <property type="entry name" value="Tscrpt_elong_fac_GreA/B_fam"/>
</dbReference>
<evidence type="ECO:0000313" key="3">
    <source>
        <dbReference type="EMBL" id="RMB79400.1"/>
    </source>
</evidence>
<dbReference type="GO" id="GO:0070063">
    <property type="term" value="F:RNA polymerase binding"/>
    <property type="evidence" value="ECO:0007669"/>
    <property type="project" value="InterPro"/>
</dbReference>
<protein>
    <submittedName>
        <fullName evidence="3">Nucleoside diphosphate kinase regulator</fullName>
    </submittedName>
</protein>
<comment type="caution">
    <text evidence="3">The sequence shown here is derived from an EMBL/GenBank/DDBJ whole genome shotgun (WGS) entry which is preliminary data.</text>
</comment>
<dbReference type="InterPro" id="IPR036953">
    <property type="entry name" value="GreA/GreB_C_sf"/>
</dbReference>
<dbReference type="GO" id="GO:0006354">
    <property type="term" value="P:DNA-templated transcription elongation"/>
    <property type="evidence" value="ECO:0007669"/>
    <property type="project" value="TreeGrafter"/>
</dbReference>
<organism evidence="3 4">
    <name type="scientific">Streptomyces shenzhenensis</name>
    <dbReference type="NCBI Taxonomy" id="943815"/>
    <lineage>
        <taxon>Bacteria</taxon>
        <taxon>Bacillati</taxon>
        <taxon>Actinomycetota</taxon>
        <taxon>Actinomycetes</taxon>
        <taxon>Kitasatosporales</taxon>
        <taxon>Streptomycetaceae</taxon>
        <taxon>Streptomyces</taxon>
    </lineage>
</organism>
<dbReference type="SUPFAM" id="SSF54534">
    <property type="entry name" value="FKBP-like"/>
    <property type="match status" value="1"/>
</dbReference>
<dbReference type="GO" id="GO:0032784">
    <property type="term" value="P:regulation of DNA-templated transcription elongation"/>
    <property type="evidence" value="ECO:0007669"/>
    <property type="project" value="InterPro"/>
</dbReference>
<dbReference type="Pfam" id="PF01272">
    <property type="entry name" value="GreA_GreB"/>
    <property type="match status" value="1"/>
</dbReference>
<name>A0A3M0HSY1_9ACTN</name>
<accession>A0A3M0HSY1</accession>
<keyword evidence="3" id="KW-0418">Kinase</keyword>
<dbReference type="AlphaFoldDB" id="A0A3M0HSY1"/>
<evidence type="ECO:0000313" key="4">
    <source>
        <dbReference type="Proteomes" id="UP000270471"/>
    </source>
</evidence>
<dbReference type="OrthoDB" id="3823115at2"/>
<reference evidence="3 4" key="1">
    <citation type="submission" date="2017-11" db="EMBL/GenBank/DDBJ databases">
        <title>Draft genome of actinobacteria isolated from guarana (Paullinia cupana (Mart.) Ducke.</title>
        <authorList>
            <person name="Siqueira K.A."/>
            <person name="Liotti R.G."/>
            <person name="Mendes T.A.O."/>
            <person name="Soares M.A."/>
        </authorList>
    </citation>
    <scope>NUCLEOTIDE SEQUENCE [LARGE SCALE GENOMIC DNA]</scope>
    <source>
        <strain evidence="3 4">193</strain>
    </source>
</reference>
<feature type="region of interest" description="Disordered" evidence="1">
    <location>
        <begin position="24"/>
        <end position="47"/>
    </location>
</feature>
<proteinExistence type="predicted"/>
<dbReference type="InterPro" id="IPR001437">
    <property type="entry name" value="Tscrpt_elong_fac_GreA/B_C"/>
</dbReference>
<dbReference type="GO" id="GO:0016301">
    <property type="term" value="F:kinase activity"/>
    <property type="evidence" value="ECO:0007669"/>
    <property type="project" value="UniProtKB-KW"/>
</dbReference>
<dbReference type="NCBIfam" id="NF004548">
    <property type="entry name" value="PRK05892.1"/>
    <property type="match status" value="1"/>
</dbReference>
<feature type="domain" description="Transcription elongation factor GreA/GreB C-terminal" evidence="2">
    <location>
        <begin position="80"/>
        <end position="152"/>
    </location>
</feature>
<dbReference type="PANTHER" id="PTHR30437:SF4">
    <property type="entry name" value="TRANSCRIPTION ELONGATION FACTOR GREA"/>
    <property type="match status" value="1"/>
</dbReference>
<keyword evidence="4" id="KW-1185">Reference proteome</keyword>
<dbReference type="GO" id="GO:0003677">
    <property type="term" value="F:DNA binding"/>
    <property type="evidence" value="ECO:0007669"/>
    <property type="project" value="InterPro"/>
</dbReference>
<evidence type="ECO:0000256" key="1">
    <source>
        <dbReference type="SAM" id="MobiDB-lite"/>
    </source>
</evidence>
<gene>
    <name evidence="3" type="ORF">CTZ28_45785</name>
</gene>
<dbReference type="Gene3D" id="3.10.50.30">
    <property type="entry name" value="Transcription elongation factor, GreA/GreB, C-terminal domain"/>
    <property type="match status" value="1"/>
</dbReference>
<evidence type="ECO:0000259" key="2">
    <source>
        <dbReference type="Pfam" id="PF01272"/>
    </source>
</evidence>